<reference evidence="2" key="1">
    <citation type="submission" date="2019-10" db="EMBL/GenBank/DDBJ databases">
        <title>Streptomyces sp. nov., a novel actinobacterium isolated from alkaline environment.</title>
        <authorList>
            <person name="Golinska P."/>
        </authorList>
    </citation>
    <scope>NUCLEOTIDE SEQUENCE [LARGE SCALE GENOMIC DNA]</scope>
    <source>
        <strain evidence="2">DSM 42108</strain>
    </source>
</reference>
<protein>
    <submittedName>
        <fullName evidence="1">Uncharacterized protein</fullName>
    </submittedName>
</protein>
<dbReference type="Proteomes" id="UP000530234">
    <property type="component" value="Unassembled WGS sequence"/>
</dbReference>
<keyword evidence="2" id="KW-1185">Reference proteome</keyword>
<sequence length="144" mass="15336">MSDTTNTAPYTDEDIELAAVLLHRERCGVAPFEVRGALDEEAVKKQPGERGLAPAPGSPLWGELPQAQFETAVTAVHGLVDGAADLSGWAVPMGRDGLEPDEATAEIKADDEVLVRMHFAFGPSVPVEARDGLVMQVTRQLMTG</sequence>
<comment type="caution">
    <text evidence="1">The sequence shown here is derived from an EMBL/GenBank/DDBJ whole genome shotgun (WGS) entry which is preliminary data.</text>
</comment>
<evidence type="ECO:0000313" key="1">
    <source>
        <dbReference type="EMBL" id="MBB0230627.1"/>
    </source>
</evidence>
<name>A0A7W3T480_9ACTN</name>
<organism evidence="1 2">
    <name type="scientific">Streptomyces calidiresistens</name>
    <dbReference type="NCBI Taxonomy" id="1485586"/>
    <lineage>
        <taxon>Bacteria</taxon>
        <taxon>Bacillati</taxon>
        <taxon>Actinomycetota</taxon>
        <taxon>Actinomycetes</taxon>
        <taxon>Kitasatosporales</taxon>
        <taxon>Streptomycetaceae</taxon>
        <taxon>Streptomyces</taxon>
    </lineage>
</organism>
<proteinExistence type="predicted"/>
<dbReference type="RefSeq" id="WP_182664253.1">
    <property type="nucleotide sequence ID" value="NZ_VKHS01000318.1"/>
</dbReference>
<evidence type="ECO:0000313" key="2">
    <source>
        <dbReference type="Proteomes" id="UP000530234"/>
    </source>
</evidence>
<gene>
    <name evidence="1" type="ORF">FOE67_14155</name>
</gene>
<accession>A0A7W3T480</accession>
<dbReference type="EMBL" id="VKHS01000318">
    <property type="protein sequence ID" value="MBB0230627.1"/>
    <property type="molecule type" value="Genomic_DNA"/>
</dbReference>
<dbReference type="AlphaFoldDB" id="A0A7W3T480"/>